<evidence type="ECO:0000259" key="1">
    <source>
        <dbReference type="Pfam" id="PF00534"/>
    </source>
</evidence>
<evidence type="ECO:0000313" key="3">
    <source>
        <dbReference type="EMBL" id="SMB80448.1"/>
    </source>
</evidence>
<dbReference type="Proteomes" id="UP000192582">
    <property type="component" value="Unassembled WGS sequence"/>
</dbReference>
<dbReference type="PANTHER" id="PTHR12526">
    <property type="entry name" value="GLYCOSYLTRANSFERASE"/>
    <property type="match status" value="1"/>
</dbReference>
<dbReference type="EMBL" id="FWWU01000004">
    <property type="protein sequence ID" value="SMB80448.1"/>
    <property type="molecule type" value="Genomic_DNA"/>
</dbReference>
<feature type="domain" description="Glycosyl transferase family 1" evidence="1">
    <location>
        <begin position="186"/>
        <end position="351"/>
    </location>
</feature>
<dbReference type="GO" id="GO:0016757">
    <property type="term" value="F:glycosyltransferase activity"/>
    <property type="evidence" value="ECO:0007669"/>
    <property type="project" value="InterPro"/>
</dbReference>
<dbReference type="Pfam" id="PF00534">
    <property type="entry name" value="Glycos_transf_1"/>
    <property type="match status" value="1"/>
</dbReference>
<name>A0A1W1UH51_9DEIO</name>
<dbReference type="RefSeq" id="WP_084045733.1">
    <property type="nucleotide sequence ID" value="NZ_FWWU01000004.1"/>
</dbReference>
<dbReference type="InterPro" id="IPR001296">
    <property type="entry name" value="Glyco_trans_1"/>
</dbReference>
<sequence>MLERAGECLRVMQIIPNLGLGGAEKMVIQLSAELKSRGVDVRITSLFAREENANSQYIQENNIDIRYLDKKMGLDIGVVRHISDEIKDFKPVVLHSHRYCIKYLTPYIFTRPKQVVHTVHNLASREVGKLDQRVHNLAFKRGVTPVAIAERIRESLREVYGLEESRIPLIPNGINLRPFDHDNDIRDEWREREGIPAEDTVFVCVGRLTRQKNHNMLLDAFRKVVDRLNNCLLLIVGEGELRSEIYNKVEELNLQAHVKLLGLRSDIPEVLAGSDVFVMSSDWEGNPLSVMEAMAAGRSVIATAVGGIPEIISTGETGLLVSPQQPRELTEAMLTLAQDNEFRRVTGRRAKAYAQQFSAEVMAERYISLYEKIVQS</sequence>
<evidence type="ECO:0000313" key="4">
    <source>
        <dbReference type="Proteomes" id="UP000192582"/>
    </source>
</evidence>
<dbReference type="InterPro" id="IPR028098">
    <property type="entry name" value="Glyco_trans_4-like_N"/>
</dbReference>
<accession>A0A1W1UH51</accession>
<dbReference type="SUPFAM" id="SSF53756">
    <property type="entry name" value="UDP-Glycosyltransferase/glycogen phosphorylase"/>
    <property type="match status" value="1"/>
</dbReference>
<protein>
    <submittedName>
        <fullName evidence="3">Glycosyltransferase involved in cell wall bisynthesis</fullName>
    </submittedName>
</protein>
<proteinExistence type="predicted"/>
<keyword evidence="4" id="KW-1185">Reference proteome</keyword>
<evidence type="ECO:0000259" key="2">
    <source>
        <dbReference type="Pfam" id="PF13439"/>
    </source>
</evidence>
<dbReference type="AlphaFoldDB" id="A0A1W1UH51"/>
<feature type="domain" description="Glycosyltransferase subfamily 4-like N-terminal" evidence="2">
    <location>
        <begin position="21"/>
        <end position="176"/>
    </location>
</feature>
<dbReference type="OrthoDB" id="9804196at2"/>
<dbReference type="Pfam" id="PF13439">
    <property type="entry name" value="Glyco_transf_4"/>
    <property type="match status" value="1"/>
</dbReference>
<keyword evidence="3" id="KW-0808">Transferase</keyword>
<dbReference type="STRING" id="695939.SAMN00790413_05530"/>
<reference evidence="3 4" key="1">
    <citation type="submission" date="2017-04" db="EMBL/GenBank/DDBJ databases">
        <authorList>
            <person name="Afonso C.L."/>
            <person name="Miller P.J."/>
            <person name="Scott M.A."/>
            <person name="Spackman E."/>
            <person name="Goraichik I."/>
            <person name="Dimitrov K.M."/>
            <person name="Suarez D.L."/>
            <person name="Swayne D.E."/>
        </authorList>
    </citation>
    <scope>NUCLEOTIDE SEQUENCE [LARGE SCALE GENOMIC DNA]</scope>
    <source>
        <strain evidence="3 4">KR-140</strain>
    </source>
</reference>
<dbReference type="Gene3D" id="3.40.50.2000">
    <property type="entry name" value="Glycogen Phosphorylase B"/>
    <property type="match status" value="2"/>
</dbReference>
<gene>
    <name evidence="3" type="ORF">SAMN00790413_05530</name>
</gene>
<organism evidence="3 4">
    <name type="scientific">Deinococcus hopiensis KR-140</name>
    <dbReference type="NCBI Taxonomy" id="695939"/>
    <lineage>
        <taxon>Bacteria</taxon>
        <taxon>Thermotogati</taxon>
        <taxon>Deinococcota</taxon>
        <taxon>Deinococci</taxon>
        <taxon>Deinococcales</taxon>
        <taxon>Deinococcaceae</taxon>
        <taxon>Deinococcus</taxon>
    </lineage>
</organism>